<dbReference type="EMBL" id="BMAU01021403">
    <property type="protein sequence ID" value="GFY32655.1"/>
    <property type="molecule type" value="Genomic_DNA"/>
</dbReference>
<evidence type="ECO:0000313" key="2">
    <source>
        <dbReference type="EMBL" id="GFY32655.1"/>
    </source>
</evidence>
<keyword evidence="3" id="KW-1185">Reference proteome</keyword>
<proteinExistence type="predicted"/>
<organism evidence="2 3">
    <name type="scientific">Trichonephila clavipes</name>
    <name type="common">Golden silk orbweaver</name>
    <name type="synonym">Nephila clavipes</name>
    <dbReference type="NCBI Taxonomy" id="2585209"/>
    <lineage>
        <taxon>Eukaryota</taxon>
        <taxon>Metazoa</taxon>
        <taxon>Ecdysozoa</taxon>
        <taxon>Arthropoda</taxon>
        <taxon>Chelicerata</taxon>
        <taxon>Arachnida</taxon>
        <taxon>Araneae</taxon>
        <taxon>Araneomorphae</taxon>
        <taxon>Entelegynae</taxon>
        <taxon>Araneoidea</taxon>
        <taxon>Nephilidae</taxon>
        <taxon>Trichonephila</taxon>
    </lineage>
</organism>
<sequence>MLLHPQDMGECPFAIRCNVIVGLPCKACVPFLTTPSIPFFPRILFEPYKSERCFEHISFVMDPIDAFPEHISTTVVPVTLPDKTDALEYDGQPGQVRAASSTKSSCPNL</sequence>
<dbReference type="Proteomes" id="UP000887159">
    <property type="component" value="Unassembled WGS sequence"/>
</dbReference>
<protein>
    <submittedName>
        <fullName evidence="2">Uncharacterized protein</fullName>
    </submittedName>
</protein>
<feature type="compositionally biased region" description="Polar residues" evidence="1">
    <location>
        <begin position="98"/>
        <end position="109"/>
    </location>
</feature>
<comment type="caution">
    <text evidence="2">The sequence shown here is derived from an EMBL/GenBank/DDBJ whole genome shotgun (WGS) entry which is preliminary data.</text>
</comment>
<evidence type="ECO:0000313" key="3">
    <source>
        <dbReference type="Proteomes" id="UP000887159"/>
    </source>
</evidence>
<dbReference type="AlphaFoldDB" id="A0A8X7BIN2"/>
<feature type="region of interest" description="Disordered" evidence="1">
    <location>
        <begin position="88"/>
        <end position="109"/>
    </location>
</feature>
<name>A0A8X7BIN2_TRICX</name>
<reference evidence="2" key="1">
    <citation type="submission" date="2020-08" db="EMBL/GenBank/DDBJ databases">
        <title>Multicomponent nature underlies the extraordinary mechanical properties of spider dragline silk.</title>
        <authorList>
            <person name="Kono N."/>
            <person name="Nakamura H."/>
            <person name="Mori M."/>
            <person name="Yoshida Y."/>
            <person name="Ohtoshi R."/>
            <person name="Malay A.D."/>
            <person name="Moran D.A.P."/>
            <person name="Tomita M."/>
            <person name="Numata K."/>
            <person name="Arakawa K."/>
        </authorList>
    </citation>
    <scope>NUCLEOTIDE SEQUENCE</scope>
</reference>
<gene>
    <name evidence="2" type="ORF">TNCV_674101</name>
</gene>
<evidence type="ECO:0000256" key="1">
    <source>
        <dbReference type="SAM" id="MobiDB-lite"/>
    </source>
</evidence>
<accession>A0A8X7BIN2</accession>